<feature type="non-terminal residue" evidence="6">
    <location>
        <position position="1"/>
    </location>
</feature>
<dbReference type="AlphaFoldDB" id="A0A7J7MGR8"/>
<keyword evidence="5" id="KW-0143">Chaperone</keyword>
<dbReference type="OrthoDB" id="1733909at2759"/>
<dbReference type="InterPro" id="IPR001844">
    <property type="entry name" value="Cpn60/GroEL"/>
</dbReference>
<dbReference type="InterPro" id="IPR017998">
    <property type="entry name" value="Chaperone_TCP-1"/>
</dbReference>
<evidence type="ECO:0000313" key="6">
    <source>
        <dbReference type="EMBL" id="KAF6153990.1"/>
    </source>
</evidence>
<dbReference type="InterPro" id="IPR027409">
    <property type="entry name" value="GroEL-like_apical_dom_sf"/>
</dbReference>
<dbReference type="Gene3D" id="3.30.260.10">
    <property type="entry name" value="TCP-1-like chaperonin intermediate domain"/>
    <property type="match status" value="1"/>
</dbReference>
<dbReference type="PANTHER" id="PTHR45633">
    <property type="entry name" value="60 KDA HEAT SHOCK PROTEIN, MITOCHONDRIAL"/>
    <property type="match status" value="1"/>
</dbReference>
<organism evidence="6 7">
    <name type="scientific">Kingdonia uniflora</name>
    <dbReference type="NCBI Taxonomy" id="39325"/>
    <lineage>
        <taxon>Eukaryota</taxon>
        <taxon>Viridiplantae</taxon>
        <taxon>Streptophyta</taxon>
        <taxon>Embryophyta</taxon>
        <taxon>Tracheophyta</taxon>
        <taxon>Spermatophyta</taxon>
        <taxon>Magnoliopsida</taxon>
        <taxon>Ranunculales</taxon>
        <taxon>Circaeasteraceae</taxon>
        <taxon>Kingdonia</taxon>
    </lineage>
</organism>
<dbReference type="SUPFAM" id="SSF48592">
    <property type="entry name" value="GroEL equatorial domain-like"/>
    <property type="match status" value="1"/>
</dbReference>
<keyword evidence="3" id="KW-0547">Nucleotide-binding</keyword>
<dbReference type="InterPro" id="IPR027413">
    <property type="entry name" value="GROEL-like_equatorial_sf"/>
</dbReference>
<dbReference type="Pfam" id="PF00118">
    <property type="entry name" value="Cpn60_TCP1"/>
    <property type="match status" value="1"/>
</dbReference>
<comment type="caution">
    <text evidence="6">The sequence shown here is derived from an EMBL/GenBank/DDBJ whole genome shotgun (WGS) entry which is preliminary data.</text>
</comment>
<dbReference type="EMBL" id="JACGCM010001546">
    <property type="protein sequence ID" value="KAF6153990.1"/>
    <property type="molecule type" value="Genomic_DNA"/>
</dbReference>
<name>A0A7J7MGR8_9MAGN</name>
<comment type="similarity">
    <text evidence="2">Belongs to the TCP-1 chaperonin family.</text>
</comment>
<dbReference type="GO" id="GO:0042026">
    <property type="term" value="P:protein refolding"/>
    <property type="evidence" value="ECO:0007669"/>
    <property type="project" value="InterPro"/>
</dbReference>
<keyword evidence="7" id="KW-1185">Reference proteome</keyword>
<dbReference type="InterPro" id="IPR027410">
    <property type="entry name" value="TCP-1-like_intermed_sf"/>
</dbReference>
<dbReference type="Gene3D" id="3.50.7.10">
    <property type="entry name" value="GroEL"/>
    <property type="match status" value="1"/>
</dbReference>
<comment type="similarity">
    <text evidence="1">Belongs to the chaperonin (HSP60) family.</text>
</comment>
<dbReference type="FunFam" id="3.50.7.10:FF:000001">
    <property type="entry name" value="60 kDa chaperonin"/>
    <property type="match status" value="1"/>
</dbReference>
<gene>
    <name evidence="6" type="ORF">GIB67_037694</name>
</gene>
<dbReference type="Gene3D" id="1.10.560.10">
    <property type="entry name" value="GroEL-like equatorial domain"/>
    <property type="match status" value="1"/>
</dbReference>
<evidence type="ECO:0000256" key="1">
    <source>
        <dbReference type="ARBA" id="ARBA00006607"/>
    </source>
</evidence>
<dbReference type="InterPro" id="IPR002423">
    <property type="entry name" value="Cpn60/GroEL/TCP-1"/>
</dbReference>
<reference evidence="6 7" key="1">
    <citation type="journal article" date="2020" name="IScience">
        <title>Genome Sequencing of the Endangered Kingdonia uniflora (Circaeasteraceae, Ranunculales) Reveals Potential Mechanisms of Evolutionary Specialization.</title>
        <authorList>
            <person name="Sun Y."/>
            <person name="Deng T."/>
            <person name="Zhang A."/>
            <person name="Moore M.J."/>
            <person name="Landis J.B."/>
            <person name="Lin N."/>
            <person name="Zhang H."/>
            <person name="Zhang X."/>
            <person name="Huang J."/>
            <person name="Zhang X."/>
            <person name="Sun H."/>
            <person name="Wang H."/>
        </authorList>
    </citation>
    <scope>NUCLEOTIDE SEQUENCE [LARGE SCALE GENOMIC DNA]</scope>
    <source>
        <strain evidence="6">TB1705</strain>
        <tissue evidence="6">Leaf</tissue>
    </source>
</reference>
<accession>A0A7J7MGR8</accession>
<evidence type="ECO:0000256" key="2">
    <source>
        <dbReference type="ARBA" id="ARBA00008020"/>
    </source>
</evidence>
<evidence type="ECO:0000256" key="3">
    <source>
        <dbReference type="ARBA" id="ARBA00022741"/>
    </source>
</evidence>
<dbReference type="SUPFAM" id="SSF52029">
    <property type="entry name" value="GroEL apical domain-like"/>
    <property type="match status" value="1"/>
</dbReference>
<sequence length="375" mass="40210">ALKWRALTTISSFYSIVAPNSTIIDKKLANTLPSFGSISLISFTGRIQNAAAQRRCSSKVGAAKELHFNKNGSATKKLKLQIGANKLADLVGVTVGPKGRNVVLESKYGSPKIVNDGVTVAKEVELEDPVESIGAKLVRQATANTNDLVGDGTTTFVVLTQGLIAEGVKVLVVGANPVQITLGIEKTTKALVAELKLMSKEVKDSELADVATVSMGNNYEVGQMIAEAINSKKMTAKFENCKLLLVGKKITKARDLIAVLEEAIRVGYQILIIAEDIEQEALTTLVVNKLRGALKIMALKAFGFDERKSQYLDDIAILTGVTVVREEVGISLDKAEKEVLGHDAMVVLTKEVTIIVGNGSTQDTVNKSFLDLKPF</sequence>
<dbReference type="GO" id="GO:0005524">
    <property type="term" value="F:ATP binding"/>
    <property type="evidence" value="ECO:0007669"/>
    <property type="project" value="UniProtKB-KW"/>
</dbReference>
<evidence type="ECO:0000256" key="5">
    <source>
        <dbReference type="ARBA" id="ARBA00023186"/>
    </source>
</evidence>
<evidence type="ECO:0000313" key="7">
    <source>
        <dbReference type="Proteomes" id="UP000541444"/>
    </source>
</evidence>
<evidence type="ECO:0000256" key="4">
    <source>
        <dbReference type="ARBA" id="ARBA00022840"/>
    </source>
</evidence>
<protein>
    <submittedName>
        <fullName evidence="6">Uncharacterized protein</fullName>
    </submittedName>
</protein>
<dbReference type="PRINTS" id="PR00304">
    <property type="entry name" value="TCOMPLEXTCP1"/>
</dbReference>
<proteinExistence type="inferred from homology"/>
<dbReference type="Proteomes" id="UP000541444">
    <property type="component" value="Unassembled WGS sequence"/>
</dbReference>
<dbReference type="GO" id="GO:0140662">
    <property type="term" value="F:ATP-dependent protein folding chaperone"/>
    <property type="evidence" value="ECO:0007669"/>
    <property type="project" value="InterPro"/>
</dbReference>
<keyword evidence="4" id="KW-0067">ATP-binding</keyword>